<dbReference type="Gene3D" id="3.30.950.30">
    <property type="entry name" value="Schlafen, AAA domain"/>
    <property type="match status" value="1"/>
</dbReference>
<dbReference type="Pfam" id="PF04326">
    <property type="entry name" value="SLFN_AlbA_2"/>
    <property type="match status" value="1"/>
</dbReference>
<evidence type="ECO:0000259" key="2">
    <source>
        <dbReference type="Pfam" id="PF04326"/>
    </source>
</evidence>
<reference evidence="3" key="2">
    <citation type="journal article" date="2021" name="PeerJ">
        <title>Extensive microbial diversity within the chicken gut microbiome revealed by metagenomics and culture.</title>
        <authorList>
            <person name="Gilroy R."/>
            <person name="Ravi A."/>
            <person name="Getino M."/>
            <person name="Pursley I."/>
            <person name="Horton D.L."/>
            <person name="Alikhan N.F."/>
            <person name="Baker D."/>
            <person name="Gharbi K."/>
            <person name="Hall N."/>
            <person name="Watson M."/>
            <person name="Adriaenssens E.M."/>
            <person name="Foster-Nyarko E."/>
            <person name="Jarju S."/>
            <person name="Secka A."/>
            <person name="Antonio M."/>
            <person name="Oren A."/>
            <person name="Chaudhuri R.R."/>
            <person name="La Ragione R."/>
            <person name="Hildebrand F."/>
            <person name="Pallen M.J."/>
        </authorList>
    </citation>
    <scope>NUCLEOTIDE SEQUENCE</scope>
    <source>
        <strain evidence="3">G3-3990</strain>
    </source>
</reference>
<evidence type="ECO:0000313" key="3">
    <source>
        <dbReference type="EMBL" id="MBO8459125.1"/>
    </source>
</evidence>
<dbReference type="AlphaFoldDB" id="A0A9D9N3S0"/>
<protein>
    <submittedName>
        <fullName evidence="3">DNA binding domain-containing protein</fullName>
    </submittedName>
</protein>
<dbReference type="InterPro" id="IPR007421">
    <property type="entry name" value="Schlafen_AlbA_2_dom"/>
</dbReference>
<accession>A0A9D9N3S0</accession>
<evidence type="ECO:0000256" key="1">
    <source>
        <dbReference type="SAM" id="MobiDB-lite"/>
    </source>
</evidence>
<organism evidence="3 4">
    <name type="scientific">Candidatus Gallipaludibacter merdavium</name>
    <dbReference type="NCBI Taxonomy" id="2840839"/>
    <lineage>
        <taxon>Bacteria</taxon>
        <taxon>Pseudomonadati</taxon>
        <taxon>Bacteroidota</taxon>
        <taxon>Bacteroidia</taxon>
        <taxon>Bacteroidales</taxon>
        <taxon>Candidatus Gallipaludibacter</taxon>
    </lineage>
</organism>
<dbReference type="EMBL" id="JADIMG010000022">
    <property type="protein sequence ID" value="MBO8459125.1"/>
    <property type="molecule type" value="Genomic_DNA"/>
</dbReference>
<reference evidence="3" key="1">
    <citation type="submission" date="2020-10" db="EMBL/GenBank/DDBJ databases">
        <authorList>
            <person name="Gilroy R."/>
        </authorList>
    </citation>
    <scope>NUCLEOTIDE SEQUENCE</scope>
    <source>
        <strain evidence="3">G3-3990</strain>
    </source>
</reference>
<dbReference type="PANTHER" id="PTHR30595:SF6">
    <property type="entry name" value="SCHLAFEN ALBA-2 DOMAIN-CONTAINING PROTEIN"/>
    <property type="match status" value="1"/>
</dbReference>
<gene>
    <name evidence="3" type="ORF">IAA73_02165</name>
</gene>
<dbReference type="Gene3D" id="3.30.565.60">
    <property type="match status" value="1"/>
</dbReference>
<dbReference type="Proteomes" id="UP000823641">
    <property type="component" value="Unassembled WGS sequence"/>
</dbReference>
<dbReference type="Pfam" id="PF13749">
    <property type="entry name" value="HATPase_c_4"/>
    <property type="match status" value="1"/>
</dbReference>
<dbReference type="PANTHER" id="PTHR30595">
    <property type="entry name" value="GLPR-RELATED TRANSCRIPTIONAL REPRESSOR"/>
    <property type="match status" value="1"/>
</dbReference>
<feature type="compositionally biased region" description="Polar residues" evidence="1">
    <location>
        <begin position="500"/>
        <end position="522"/>
    </location>
</feature>
<comment type="caution">
    <text evidence="3">The sequence shown here is derived from an EMBL/GenBank/DDBJ whole genome shotgun (WGS) entry which is preliminary data.</text>
</comment>
<evidence type="ECO:0000313" key="4">
    <source>
        <dbReference type="Proteomes" id="UP000823641"/>
    </source>
</evidence>
<name>A0A9D9N3S0_9BACT</name>
<proteinExistence type="predicted"/>
<feature type="region of interest" description="Disordered" evidence="1">
    <location>
        <begin position="500"/>
        <end position="527"/>
    </location>
</feature>
<dbReference type="InterPro" id="IPR038461">
    <property type="entry name" value="Schlafen_AlbA_2_dom_sf"/>
</dbReference>
<dbReference type="InterPro" id="IPR038475">
    <property type="entry name" value="RecG_C_sf"/>
</dbReference>
<sequence>MNANDINILLQLGERITFECKKAEGQIPKSVWETYSSFANTIGGTIMLGVKEYMDETSSDKRFEITGVANPQKMRKEFFDTLNSNKVNRNILTDADVEIIQYQGYDLLCIHVPQADYRQRPIYINGNIMNGSFKRNYEGDYHCTEDDVKAMIRDANDSGNDSVLMENYTMDDIDAPTLAAYRNRFRTANPDHVWNDYSDREFLLNMGGYIVDRNTRREGLTLAGLLMFGKGLPIRERFDNIRMDYLDMTNLQPDSRWSDRLTYDGRWENNLYNFFMRVQSKLVSDIKRPFRLEGMERIDDTAVHKAIREALTNLVIHADYMVTGVLRVEKHDDCFVFSNPGTLKIPVMDIYAGGNSKARNPNMQSMLRMIGFGDNIGSGFPTILNAWKKENWRKPFLVERTDLHLVELTLSMVSLIPEECHQALNEIYGSEYNRLDKECQLVLATAITEDNISNYRVQQLLGKNPLEAGRILYALVDKGMLLSNNRGRWTSYSINSDYSQGVKNSRSKTQGVKNSRSKTQGVKSREQKKKEIRDALIAFCREARTLQEIADYLGYADRNRMKRVYIDPILGELLEMTSSESKNSPNQKYITKTK</sequence>
<feature type="domain" description="Schlafen AlbA-2" evidence="2">
    <location>
        <begin position="16"/>
        <end position="141"/>
    </location>
</feature>